<feature type="compositionally biased region" description="Acidic residues" evidence="1">
    <location>
        <begin position="740"/>
        <end position="750"/>
    </location>
</feature>
<feature type="compositionally biased region" description="Basic and acidic residues" evidence="1">
    <location>
        <begin position="309"/>
        <end position="325"/>
    </location>
</feature>
<name>Q7UR70_RHOBA</name>
<sequence length="1286" mass="143247">MFHRSQESIPVRRNSVVATDSSNTPTHTDSNSATAFAAPSRSESPTRSGAEGSATSWLNQPRYATAAEPQTAATNSPASAGSKSLGDHGTMWNQEGAIEFRVRCENHPTRRLRLAGARYTLGNGVGCSIRLDDPTLRPLHAVLIRDAHRILIRAYSIPLLINNVRVTEGTLQQGDILRLGNYEFELIQAKFAEAKQPKPTAHRFAESVPRLASGNPQSIFDSDVEFQKEASRWHKLKEEAEKHDRWVRERQDELKQQADQIEAQFKALREREDEIRSQETAAVELHAEFQVRHRDLTERQNQLADQQNELEKQREDWKTQQERLQGRDVHYRSQIEELLLEKENISERERESERRLNETRQQLKQSQSQADAAAEAVTQMRAKFASLNEQLLALGEQQESLQSMGLERVEEHARQCKELSAARDEAIAQRETANRERDDILDQKASSDAKLYETQEKYDASLKTEESLREEIESLQIEISDARKEAEALRRDCQHARTTIGELEERVRESENRHDTDRTSWSDEMDALRNGVDELTLSLAQAEQQLAQLREDNEKLRETLSVTEEQRDEFKAKYKTSEKQRIRAEREVSETRQLFDRSNRDHDDTLDQIERLEEETRQLISGKSDAESKPSDSEIRLGILSATEAGSSDEEFVEEESATQNSAPASIAELDTPESIVDGPGLHVASEPGSESLEATSTDQHSSEELIGEAMSLVHDSETDRLLQEAEEKAASWSTPIAEETVEQDDDEDAWPTYESAEAAKSESDTEKHTAEPNSLGADVSLSPDALSQELSETDTNDSLTPAWPEESESLLLPEERLGDAPSDETINEPNDLGIDQNVQSLDEVVNDDIAAEMPNEAGNDDAWSTVAEADEDDSFDDLNAQQFAAEFTAAAQEEAEQIREARLSQEWNTEEHSTESSVEDFVDQAATHDEAASLEEANPWATADLDQSFPEEQPSGNEQHSFDAPDSDGPDSESPLSLADQLIRDLSNENSPEADDHSIVHDEMSTETGTQMWDGETDYSAQMEAEVGQRDSESETYLDTSDISHTQPHSWDQQESEQSFEVADEFESTLADIQDEPAEAELLSTEPVAAETVVVAESEEPDDDSIEAYMNRLLQRVQQQSGDETAPAAPKPKPAPPKPAETPVQAESVEHDIEPEVIEPVDPNAPLIPRSQAPERNSNLSAMRELANESARSAVERSAKSQSHSSRVQAMVKFMQAVVAVICGIAAVAFVAHGMLKIVAAVAALLIAVICVKEGMTLLSSTRSRSPKQAAAELKDEVQVAEVVE</sequence>
<reference evidence="4 5" key="1">
    <citation type="journal article" date="2003" name="Proc. Natl. Acad. Sci. U.S.A.">
        <title>Complete genome sequence of the marine planctomycete Pirellula sp. strain 1.</title>
        <authorList>
            <person name="Gloeckner F.O."/>
            <person name="Kube M."/>
            <person name="Bauer M."/>
            <person name="Teeling H."/>
            <person name="Lombardot T."/>
            <person name="Ludwig W."/>
            <person name="Gade D."/>
            <person name="Beck A."/>
            <person name="Borzym K."/>
            <person name="Heitmann K."/>
            <person name="Rabus R."/>
            <person name="Schlesner H."/>
            <person name="Amann R."/>
            <person name="Reinhardt R."/>
        </authorList>
    </citation>
    <scope>NUCLEOTIDE SEQUENCE [LARGE SCALE GENOMIC DNA]</scope>
    <source>
        <strain evidence="5">DSM 10527 / NCIMB 13988 / SH1</strain>
    </source>
</reference>
<gene>
    <name evidence="4" type="ordered locus">RB5852</name>
</gene>
<feature type="compositionally biased region" description="Polar residues" evidence="1">
    <location>
        <begin position="1036"/>
        <end position="1060"/>
    </location>
</feature>
<keyword evidence="5" id="KW-1185">Reference proteome</keyword>
<dbReference type="Pfam" id="PF00498">
    <property type="entry name" value="FHA"/>
    <property type="match status" value="1"/>
</dbReference>
<feature type="compositionally biased region" description="Polar residues" evidence="1">
    <location>
        <begin position="71"/>
        <end position="82"/>
    </location>
</feature>
<dbReference type="eggNOG" id="COG1196">
    <property type="taxonomic scope" value="Bacteria"/>
</dbReference>
<dbReference type="InterPro" id="IPR000253">
    <property type="entry name" value="FHA_dom"/>
</dbReference>
<feature type="compositionally biased region" description="Pro residues" evidence="1">
    <location>
        <begin position="1130"/>
        <end position="1141"/>
    </location>
</feature>
<accession>Q7UR70</accession>
<feature type="compositionally biased region" description="Basic and acidic residues" evidence="1">
    <location>
        <begin position="568"/>
        <end position="617"/>
    </location>
</feature>
<dbReference type="eggNOG" id="COG1716">
    <property type="taxonomic scope" value="Bacteria"/>
</dbReference>
<feature type="transmembrane region" description="Helical" evidence="2">
    <location>
        <begin position="1211"/>
        <end position="1233"/>
    </location>
</feature>
<protein>
    <submittedName>
        <fullName evidence="4">Probable myosin heavy chain</fullName>
    </submittedName>
</protein>
<dbReference type="HOGENOM" id="CLU_262624_0_0_0"/>
<feature type="compositionally biased region" description="Basic and acidic residues" evidence="1">
    <location>
        <begin position="346"/>
        <end position="358"/>
    </location>
</feature>
<dbReference type="OrthoDB" id="220286at2"/>
<feature type="compositionally biased region" description="Acidic residues" evidence="1">
    <location>
        <begin position="647"/>
        <end position="657"/>
    </location>
</feature>
<dbReference type="InParanoid" id="Q7UR70"/>
<feature type="region of interest" description="Disordered" evidence="1">
    <location>
        <begin position="905"/>
        <end position="1068"/>
    </location>
</feature>
<feature type="compositionally biased region" description="Basic and acidic residues" evidence="1">
    <location>
        <begin position="758"/>
        <end position="771"/>
    </location>
</feature>
<feature type="region of interest" description="Disordered" evidence="1">
    <location>
        <begin position="428"/>
        <end position="448"/>
    </location>
</feature>
<dbReference type="CDD" id="cd00060">
    <property type="entry name" value="FHA"/>
    <property type="match status" value="1"/>
</dbReference>
<dbReference type="InterPro" id="IPR008984">
    <property type="entry name" value="SMAD_FHA_dom_sf"/>
</dbReference>
<feature type="region of interest" description="Disordered" evidence="1">
    <location>
        <begin position="346"/>
        <end position="374"/>
    </location>
</feature>
<feature type="compositionally biased region" description="Basic and acidic residues" evidence="1">
    <location>
        <begin position="715"/>
        <end position="730"/>
    </location>
</feature>
<feature type="compositionally biased region" description="Polar residues" evidence="1">
    <location>
        <begin position="41"/>
        <end position="59"/>
    </location>
</feature>
<evidence type="ECO:0000259" key="3">
    <source>
        <dbReference type="Pfam" id="PF00498"/>
    </source>
</evidence>
<organism evidence="4 5">
    <name type="scientific">Rhodopirellula baltica (strain DSM 10527 / NCIMB 13988 / SH1)</name>
    <dbReference type="NCBI Taxonomy" id="243090"/>
    <lineage>
        <taxon>Bacteria</taxon>
        <taxon>Pseudomonadati</taxon>
        <taxon>Planctomycetota</taxon>
        <taxon>Planctomycetia</taxon>
        <taxon>Pirellulales</taxon>
        <taxon>Pirellulaceae</taxon>
        <taxon>Rhodopirellula</taxon>
    </lineage>
</organism>
<feature type="region of interest" description="Disordered" evidence="1">
    <location>
        <begin position="299"/>
        <end position="325"/>
    </location>
</feature>
<dbReference type="STRING" id="243090.RB5852"/>
<dbReference type="Proteomes" id="UP000001025">
    <property type="component" value="Chromosome"/>
</dbReference>
<feature type="compositionally biased region" description="Low complexity" evidence="1">
    <location>
        <begin position="359"/>
        <end position="374"/>
    </location>
</feature>
<dbReference type="Gene3D" id="1.10.287.1490">
    <property type="match status" value="1"/>
</dbReference>
<feature type="region of interest" description="Disordered" evidence="1">
    <location>
        <begin position="1112"/>
        <end position="1149"/>
    </location>
</feature>
<keyword evidence="2" id="KW-0472">Membrane</keyword>
<feature type="transmembrane region" description="Helical" evidence="2">
    <location>
        <begin position="1239"/>
        <end position="1260"/>
    </location>
</feature>
<dbReference type="KEGG" id="rba:RB5852"/>
<dbReference type="EMBL" id="BX294143">
    <property type="protein sequence ID" value="CAD74470.1"/>
    <property type="molecule type" value="Genomic_DNA"/>
</dbReference>
<evidence type="ECO:0000313" key="5">
    <source>
        <dbReference type="Proteomes" id="UP000001025"/>
    </source>
</evidence>
<dbReference type="PATRIC" id="fig|243090.15.peg.2817"/>
<dbReference type="EnsemblBacteria" id="CAD74470">
    <property type="protein sequence ID" value="CAD74470"/>
    <property type="gene ID" value="RB5852"/>
</dbReference>
<feature type="compositionally biased region" description="Basic and acidic residues" evidence="1">
    <location>
        <begin position="624"/>
        <end position="635"/>
    </location>
</feature>
<feature type="compositionally biased region" description="Basic and acidic residues" evidence="1">
    <location>
        <begin position="995"/>
        <end position="1005"/>
    </location>
</feature>
<dbReference type="Gene3D" id="2.60.200.20">
    <property type="match status" value="1"/>
</dbReference>
<keyword evidence="2" id="KW-1133">Transmembrane helix</keyword>
<feature type="region of interest" description="Disordered" evidence="1">
    <location>
        <begin position="568"/>
        <end position="837"/>
    </location>
</feature>
<keyword evidence="2" id="KW-0812">Transmembrane</keyword>
<feature type="compositionally biased region" description="Polar residues" evidence="1">
    <location>
        <begin position="16"/>
        <end position="34"/>
    </location>
</feature>
<feature type="region of interest" description="Disordered" evidence="1">
    <location>
        <begin position="1"/>
        <end position="88"/>
    </location>
</feature>
<feature type="domain" description="FHA" evidence="3">
    <location>
        <begin position="119"/>
        <end position="180"/>
    </location>
</feature>
<proteinExistence type="predicted"/>
<evidence type="ECO:0000313" key="4">
    <source>
        <dbReference type="EMBL" id="CAD74470.1"/>
    </source>
</evidence>
<evidence type="ECO:0000256" key="1">
    <source>
        <dbReference type="SAM" id="MobiDB-lite"/>
    </source>
</evidence>
<dbReference type="SUPFAM" id="SSF49879">
    <property type="entry name" value="SMAD/FHA domain"/>
    <property type="match status" value="1"/>
</dbReference>
<evidence type="ECO:0000256" key="2">
    <source>
        <dbReference type="SAM" id="Phobius"/>
    </source>
</evidence>
<feature type="compositionally biased region" description="Basic and acidic residues" evidence="1">
    <location>
        <begin position="905"/>
        <end position="915"/>
    </location>
</feature>